<sequence length="187" mass="20893">MNDKDILENQITVWKEIVETQRHFNDVAMKVRHLGFILVAALVGAAGLTFRSGYEMTLTDAGFSIPVASALLMFGALFWVVIWFLDVKWYTPFLLGSVKAGLLVESEINRRMTEVQLTQHIKKASADSSILGIQLSSSRRAPLFHTFMFLLLSGMSVLLACFNNIETVSVDLTNETQCTDSCDESHK</sequence>
<dbReference type="EMBL" id="PIQE01000002">
    <property type="protein sequence ID" value="RUO72500.1"/>
    <property type="molecule type" value="Genomic_DNA"/>
</dbReference>
<keyword evidence="1" id="KW-0812">Transmembrane</keyword>
<keyword evidence="3" id="KW-1185">Reference proteome</keyword>
<name>A0A432Z3P0_9GAMM</name>
<dbReference type="Proteomes" id="UP000287022">
    <property type="component" value="Unassembled WGS sequence"/>
</dbReference>
<feature type="transmembrane region" description="Helical" evidence="1">
    <location>
        <begin position="63"/>
        <end position="85"/>
    </location>
</feature>
<evidence type="ECO:0000256" key="1">
    <source>
        <dbReference type="SAM" id="Phobius"/>
    </source>
</evidence>
<feature type="transmembrane region" description="Helical" evidence="1">
    <location>
        <begin position="31"/>
        <end position="51"/>
    </location>
</feature>
<dbReference type="RefSeq" id="WP_026860311.1">
    <property type="nucleotide sequence ID" value="NZ_PIQE01000002.1"/>
</dbReference>
<proteinExistence type="predicted"/>
<comment type="caution">
    <text evidence="2">The sequence shown here is derived from an EMBL/GenBank/DDBJ whole genome shotgun (WGS) entry which is preliminary data.</text>
</comment>
<accession>A0A432Z3P0</accession>
<dbReference type="STRING" id="1122124.GCA_000423165_01532"/>
<reference evidence="3" key="1">
    <citation type="journal article" date="2018" name="Front. Microbiol.">
        <title>Genome-Based Analysis Reveals the Taxonomy and Diversity of the Family Idiomarinaceae.</title>
        <authorList>
            <person name="Liu Y."/>
            <person name="Lai Q."/>
            <person name="Shao Z."/>
        </authorList>
    </citation>
    <scope>NUCLEOTIDE SEQUENCE [LARGE SCALE GENOMIC DNA]</scope>
    <source>
        <strain evidence="3">c121</strain>
    </source>
</reference>
<evidence type="ECO:0000313" key="3">
    <source>
        <dbReference type="Proteomes" id="UP000287022"/>
    </source>
</evidence>
<protein>
    <submittedName>
        <fullName evidence="2">Uncharacterized protein</fullName>
    </submittedName>
</protein>
<gene>
    <name evidence="2" type="ORF">CWI80_08080</name>
</gene>
<organism evidence="2 3">
    <name type="scientific">Pseudidiomarina sediminum</name>
    <dbReference type="NCBI Taxonomy" id="431675"/>
    <lineage>
        <taxon>Bacteria</taxon>
        <taxon>Pseudomonadati</taxon>
        <taxon>Pseudomonadota</taxon>
        <taxon>Gammaproteobacteria</taxon>
        <taxon>Alteromonadales</taxon>
        <taxon>Idiomarinaceae</taxon>
        <taxon>Pseudidiomarina</taxon>
    </lineage>
</organism>
<evidence type="ECO:0000313" key="2">
    <source>
        <dbReference type="EMBL" id="RUO72500.1"/>
    </source>
</evidence>
<keyword evidence="1" id="KW-0472">Membrane</keyword>
<dbReference type="AlphaFoldDB" id="A0A432Z3P0"/>
<keyword evidence="1" id="KW-1133">Transmembrane helix</keyword>
<feature type="transmembrane region" description="Helical" evidence="1">
    <location>
        <begin position="143"/>
        <end position="165"/>
    </location>
</feature>